<proteinExistence type="predicted"/>
<feature type="region of interest" description="Disordered" evidence="3">
    <location>
        <begin position="63"/>
        <end position="114"/>
    </location>
</feature>
<comment type="caution">
    <text evidence="5">The sequence shown here is derived from an EMBL/GenBank/DDBJ whole genome shotgun (WGS) entry which is preliminary data.</text>
</comment>
<dbReference type="HOGENOM" id="CLU_027627_0_0_1"/>
<evidence type="ECO:0000256" key="1">
    <source>
        <dbReference type="ARBA" id="ARBA00004123"/>
    </source>
</evidence>
<evidence type="ECO:0000313" key="5">
    <source>
        <dbReference type="EMBL" id="KEZ46731.1"/>
    </source>
</evidence>
<dbReference type="VEuPathDB" id="FungiDB:SAPIO_CDS0007"/>
<name>A0A084GHB9_PSEDA</name>
<dbReference type="InterPro" id="IPR021858">
    <property type="entry name" value="Fun_TF"/>
</dbReference>
<dbReference type="GeneID" id="27718159"/>
<dbReference type="CDD" id="cd00067">
    <property type="entry name" value="GAL4"/>
    <property type="match status" value="1"/>
</dbReference>
<feature type="domain" description="Zn(2)-C6 fungal-type" evidence="4">
    <location>
        <begin position="12"/>
        <end position="40"/>
    </location>
</feature>
<dbReference type="KEGG" id="sapo:SAPIO_CDS0007"/>
<dbReference type="InterPro" id="IPR036864">
    <property type="entry name" value="Zn2-C6_fun-type_DNA-bd_sf"/>
</dbReference>
<feature type="region of interest" description="Disordered" evidence="3">
    <location>
        <begin position="176"/>
        <end position="197"/>
    </location>
</feature>
<dbReference type="Proteomes" id="UP000028545">
    <property type="component" value="Unassembled WGS sequence"/>
</dbReference>
<dbReference type="RefSeq" id="XP_016646530.1">
    <property type="nucleotide sequence ID" value="XM_016782897.1"/>
</dbReference>
<sequence length="572" mass="62594">MSTAQKKRSRSGCWTCRKRHQKCDETKPSCANCRIRGVQCGGYDVRLADFTARKGGFDGQMVSRIRRLGRHDESRDRKTPRKEETKSELPAETDPKQYEPEEPSSDRGGTSPTFSVLSLVGVSRDADMCPGGPSVTAKGPSPRVYMADKGDAGQQTCDAGSSAFGFEMHGVAEHDSLGKDADGSPSEHLQEASITSDISPQASYDTVLFDSESLAFHIDVSSFFSLEGALPTETADGDACLDSTALDASDPAGSDVSEFLATDSPAVDEEYQPLFDILSKSSLPQTPSDPFEQYLFAHYLGTLSYRLYPVAKAQNPYHAVYARLAMRSDPVRDAILFASALHLSKLGRLPVFAVQPYRETMRESFRKAIVADDDDESLAATIILTIVFDSIGTGLESWGTNLVGCRRLLQRVLSSSKAFRPELECMIMLYNWAAIMSQTIVKDIQSPDVLEQLVCINDVTVASPDPCGALQTVEGANGQSQWWHNLPDYQMYVLLREATELSRTLDRLRSEPNQSTKEVFQLMPCIFDLVERVKSWRPANSALGEAHTSSIGTSTTSGDRGCSVTSTTSSVK</sequence>
<dbReference type="GO" id="GO:0008270">
    <property type="term" value="F:zinc ion binding"/>
    <property type="evidence" value="ECO:0007669"/>
    <property type="project" value="InterPro"/>
</dbReference>
<feature type="compositionally biased region" description="Basic and acidic residues" evidence="3">
    <location>
        <begin position="70"/>
        <end position="99"/>
    </location>
</feature>
<dbReference type="Pfam" id="PF11951">
    <property type="entry name" value="Fungal_trans_2"/>
    <property type="match status" value="1"/>
</dbReference>
<keyword evidence="2" id="KW-0539">Nucleus</keyword>
<feature type="compositionally biased region" description="Polar residues" evidence="3">
    <location>
        <begin position="563"/>
        <end position="572"/>
    </location>
</feature>
<accession>A0A084GHB9</accession>
<dbReference type="InterPro" id="IPR001138">
    <property type="entry name" value="Zn2Cys6_DnaBD"/>
</dbReference>
<dbReference type="GO" id="GO:0005634">
    <property type="term" value="C:nucleus"/>
    <property type="evidence" value="ECO:0007669"/>
    <property type="project" value="UniProtKB-SubCell"/>
</dbReference>
<evidence type="ECO:0000256" key="2">
    <source>
        <dbReference type="ARBA" id="ARBA00023242"/>
    </source>
</evidence>
<dbReference type="Gene3D" id="4.10.240.10">
    <property type="entry name" value="Zn(2)-C6 fungal-type DNA-binding domain"/>
    <property type="match status" value="1"/>
</dbReference>
<dbReference type="GO" id="GO:0000981">
    <property type="term" value="F:DNA-binding transcription factor activity, RNA polymerase II-specific"/>
    <property type="evidence" value="ECO:0007669"/>
    <property type="project" value="InterPro"/>
</dbReference>
<reference evidence="5 6" key="1">
    <citation type="journal article" date="2014" name="Genome Announc.">
        <title>Draft genome sequence of the pathogenic fungus Scedosporium apiospermum.</title>
        <authorList>
            <person name="Vandeputte P."/>
            <person name="Ghamrawi S."/>
            <person name="Rechenmann M."/>
            <person name="Iltis A."/>
            <person name="Giraud S."/>
            <person name="Fleury M."/>
            <person name="Thornton C."/>
            <person name="Delhaes L."/>
            <person name="Meyer W."/>
            <person name="Papon N."/>
            <person name="Bouchara J.P."/>
        </authorList>
    </citation>
    <scope>NUCLEOTIDE SEQUENCE [LARGE SCALE GENOMIC DNA]</scope>
    <source>
        <strain evidence="5 6">IHEM 14462</strain>
    </source>
</reference>
<dbReference type="SUPFAM" id="SSF57701">
    <property type="entry name" value="Zn2/Cys6 DNA-binding domain"/>
    <property type="match status" value="1"/>
</dbReference>
<organism evidence="5 6">
    <name type="scientific">Pseudallescheria apiosperma</name>
    <name type="common">Scedosporium apiospermum</name>
    <dbReference type="NCBI Taxonomy" id="563466"/>
    <lineage>
        <taxon>Eukaryota</taxon>
        <taxon>Fungi</taxon>
        <taxon>Dikarya</taxon>
        <taxon>Ascomycota</taxon>
        <taxon>Pezizomycotina</taxon>
        <taxon>Sordariomycetes</taxon>
        <taxon>Hypocreomycetidae</taxon>
        <taxon>Microascales</taxon>
        <taxon>Microascaceae</taxon>
        <taxon>Scedosporium</taxon>
    </lineage>
</organism>
<feature type="region of interest" description="Disordered" evidence="3">
    <location>
        <begin position="544"/>
        <end position="572"/>
    </location>
</feature>
<dbReference type="PROSITE" id="PS50048">
    <property type="entry name" value="ZN2_CY6_FUNGAL_2"/>
    <property type="match status" value="1"/>
</dbReference>
<dbReference type="AlphaFoldDB" id="A0A084GHB9"/>
<dbReference type="PANTHER" id="PTHR37534">
    <property type="entry name" value="TRANSCRIPTIONAL ACTIVATOR PROTEIN UGA3"/>
    <property type="match status" value="1"/>
</dbReference>
<dbReference type="OMA" id="KRHQKCD"/>
<dbReference type="PROSITE" id="PS00463">
    <property type="entry name" value="ZN2_CY6_FUNGAL_1"/>
    <property type="match status" value="1"/>
</dbReference>
<gene>
    <name evidence="5" type="ORF">SAPIO_CDS0007</name>
</gene>
<dbReference type="Pfam" id="PF00172">
    <property type="entry name" value="Zn_clus"/>
    <property type="match status" value="1"/>
</dbReference>
<dbReference type="PANTHER" id="PTHR37534:SF46">
    <property type="entry name" value="ZN(II)2CYS6 TRANSCRIPTION FACTOR (EUROFUNG)"/>
    <property type="match status" value="1"/>
</dbReference>
<keyword evidence="6" id="KW-1185">Reference proteome</keyword>
<evidence type="ECO:0000256" key="3">
    <source>
        <dbReference type="SAM" id="MobiDB-lite"/>
    </source>
</evidence>
<feature type="compositionally biased region" description="Low complexity" evidence="3">
    <location>
        <begin position="548"/>
        <end position="558"/>
    </location>
</feature>
<evidence type="ECO:0000259" key="4">
    <source>
        <dbReference type="PROSITE" id="PS50048"/>
    </source>
</evidence>
<protein>
    <recommendedName>
        <fullName evidence="4">Zn(2)-C6 fungal-type domain-containing protein</fullName>
    </recommendedName>
</protein>
<comment type="subcellular location">
    <subcellularLocation>
        <location evidence="1">Nucleus</location>
    </subcellularLocation>
</comment>
<dbReference type="EMBL" id="JOWA01000011">
    <property type="protein sequence ID" value="KEZ46731.1"/>
    <property type="molecule type" value="Genomic_DNA"/>
</dbReference>
<dbReference type="SMART" id="SM00066">
    <property type="entry name" value="GAL4"/>
    <property type="match status" value="1"/>
</dbReference>
<dbReference type="OrthoDB" id="5419315at2759"/>
<evidence type="ECO:0000313" key="6">
    <source>
        <dbReference type="Proteomes" id="UP000028545"/>
    </source>
</evidence>